<evidence type="ECO:0000313" key="1">
    <source>
        <dbReference type="EMBL" id="HJE39161.1"/>
    </source>
</evidence>
<comment type="caution">
    <text evidence="1">The sequence shown here is derived from an EMBL/GenBank/DDBJ whole genome shotgun (WGS) entry which is preliminary data.</text>
</comment>
<sequence length="138" mass="15828">MKTVLILAASLLIASAVLVISLRILQWVVTAICGILSAAIDLFREIKTSVTAVNTRLSHLCRFVYKVSCLIRRRTKARTRRILYRATPRICNLLTMMSWMLSRASHTFYTRYHRDNIASDIRHLPDYTPESRIAVHGL</sequence>
<protein>
    <submittedName>
        <fullName evidence="1">Uncharacterized protein</fullName>
    </submittedName>
</protein>
<reference evidence="1" key="1">
    <citation type="journal article" date="2021" name="PeerJ">
        <title>Extensive microbial diversity within the chicken gut microbiome revealed by metagenomics and culture.</title>
        <authorList>
            <person name="Gilroy R."/>
            <person name="Ravi A."/>
            <person name="Getino M."/>
            <person name="Pursley I."/>
            <person name="Horton D.L."/>
            <person name="Alikhan N.F."/>
            <person name="Baker D."/>
            <person name="Gharbi K."/>
            <person name="Hall N."/>
            <person name="Watson M."/>
            <person name="Adriaenssens E.M."/>
            <person name="Foster-Nyarko E."/>
            <person name="Jarju S."/>
            <person name="Secka A."/>
            <person name="Antonio M."/>
            <person name="Oren A."/>
            <person name="Chaudhuri R.R."/>
            <person name="La Ragione R."/>
            <person name="Hildebrand F."/>
            <person name="Pallen M.J."/>
        </authorList>
    </citation>
    <scope>NUCLEOTIDE SEQUENCE</scope>
    <source>
        <strain evidence="1">4100</strain>
    </source>
</reference>
<proteinExistence type="predicted"/>
<dbReference type="EMBL" id="DYXT01000028">
    <property type="protein sequence ID" value="HJE39161.1"/>
    <property type="molecule type" value="Genomic_DNA"/>
</dbReference>
<organism evidence="1 2">
    <name type="scientific">Candidatus Amulumruptor caecigallinarius</name>
    <dbReference type="NCBI Taxonomy" id="2109911"/>
    <lineage>
        <taxon>Bacteria</taxon>
        <taxon>Pseudomonadati</taxon>
        <taxon>Bacteroidota</taxon>
        <taxon>Bacteroidia</taxon>
        <taxon>Bacteroidales</taxon>
        <taxon>Muribaculaceae</taxon>
        <taxon>Candidatus Amulumruptor</taxon>
    </lineage>
</organism>
<gene>
    <name evidence="1" type="ORF">K8V47_05325</name>
</gene>
<reference evidence="1" key="2">
    <citation type="submission" date="2021-09" db="EMBL/GenBank/DDBJ databases">
        <authorList>
            <person name="Gilroy R."/>
        </authorList>
    </citation>
    <scope>NUCLEOTIDE SEQUENCE</scope>
    <source>
        <strain evidence="1">4100</strain>
    </source>
</reference>
<dbReference type="Proteomes" id="UP000711407">
    <property type="component" value="Unassembled WGS sequence"/>
</dbReference>
<name>A0A4Q0U8I1_9BACT</name>
<evidence type="ECO:0000313" key="2">
    <source>
        <dbReference type="Proteomes" id="UP000711407"/>
    </source>
</evidence>
<accession>A0A4Q0U8I1</accession>
<dbReference type="AlphaFoldDB" id="A0A4Q0U8I1"/>